<evidence type="ECO:0000256" key="1">
    <source>
        <dbReference type="SAM" id="MobiDB-lite"/>
    </source>
</evidence>
<dbReference type="AlphaFoldDB" id="A0AAE1BXF0"/>
<organism evidence="2 3">
    <name type="scientific">Petrolisthes cinctipes</name>
    <name type="common">Flat porcelain crab</name>
    <dbReference type="NCBI Taxonomy" id="88211"/>
    <lineage>
        <taxon>Eukaryota</taxon>
        <taxon>Metazoa</taxon>
        <taxon>Ecdysozoa</taxon>
        <taxon>Arthropoda</taxon>
        <taxon>Crustacea</taxon>
        <taxon>Multicrustacea</taxon>
        <taxon>Malacostraca</taxon>
        <taxon>Eumalacostraca</taxon>
        <taxon>Eucarida</taxon>
        <taxon>Decapoda</taxon>
        <taxon>Pleocyemata</taxon>
        <taxon>Anomura</taxon>
        <taxon>Galatheoidea</taxon>
        <taxon>Porcellanidae</taxon>
        <taxon>Petrolisthes</taxon>
    </lineage>
</organism>
<feature type="compositionally biased region" description="Gly residues" evidence="1">
    <location>
        <begin position="16"/>
        <end position="29"/>
    </location>
</feature>
<accession>A0AAE1BXF0</accession>
<feature type="compositionally biased region" description="Polar residues" evidence="1">
    <location>
        <begin position="118"/>
        <end position="134"/>
    </location>
</feature>
<feature type="compositionally biased region" description="Low complexity" evidence="1">
    <location>
        <begin position="162"/>
        <end position="173"/>
    </location>
</feature>
<feature type="compositionally biased region" description="Polar residues" evidence="1">
    <location>
        <begin position="221"/>
        <end position="237"/>
    </location>
</feature>
<evidence type="ECO:0000313" key="3">
    <source>
        <dbReference type="Proteomes" id="UP001286313"/>
    </source>
</evidence>
<feature type="region of interest" description="Disordered" evidence="1">
    <location>
        <begin position="1"/>
        <end position="29"/>
    </location>
</feature>
<feature type="compositionally biased region" description="Polar residues" evidence="1">
    <location>
        <begin position="202"/>
        <end position="214"/>
    </location>
</feature>
<protein>
    <submittedName>
        <fullName evidence="2">Uncharacterized protein</fullName>
    </submittedName>
</protein>
<name>A0AAE1BXF0_PETCI</name>
<dbReference type="Proteomes" id="UP001286313">
    <property type="component" value="Unassembled WGS sequence"/>
</dbReference>
<comment type="caution">
    <text evidence="2">The sequence shown here is derived from an EMBL/GenBank/DDBJ whole genome shotgun (WGS) entry which is preliminary data.</text>
</comment>
<sequence length="245" mass="25363">MARLHRPDEGLIGVDQSGGGTGGGAGGGSAEVAAAFHRLSTDALPPGTLISQSAMTSASAPQGSEGSVGGYSSYVITIDGISTVFSNPVRLSGSTVAADSPDAPDQIPGAVQVITGDIFTSPSPSASKVTTTASQQQQQQQQHGGYDFSEDTKTQHGFDLTQQQQQDKISQTQHIYDLTPVDNKGEPGQQFSEPGGEGSSREYITTTSPQTAMSRTVLIEQPSSIDTGLDSSIQVHNLSAKPKIE</sequence>
<feature type="region of interest" description="Disordered" evidence="1">
    <location>
        <begin position="117"/>
        <end position="245"/>
    </location>
</feature>
<dbReference type="EMBL" id="JAWQEG010005247">
    <property type="protein sequence ID" value="KAK3858665.1"/>
    <property type="molecule type" value="Genomic_DNA"/>
</dbReference>
<reference evidence="2" key="1">
    <citation type="submission" date="2023-10" db="EMBL/GenBank/DDBJ databases">
        <title>Genome assemblies of two species of porcelain crab, Petrolisthes cinctipes and Petrolisthes manimaculis (Anomura: Porcellanidae).</title>
        <authorList>
            <person name="Angst P."/>
        </authorList>
    </citation>
    <scope>NUCLEOTIDE SEQUENCE</scope>
    <source>
        <strain evidence="2">PB745_01</strain>
        <tissue evidence="2">Gill</tissue>
    </source>
</reference>
<evidence type="ECO:0000313" key="2">
    <source>
        <dbReference type="EMBL" id="KAK3858665.1"/>
    </source>
</evidence>
<proteinExistence type="predicted"/>
<keyword evidence="3" id="KW-1185">Reference proteome</keyword>
<gene>
    <name evidence="2" type="ORF">Pcinc_035171</name>
</gene>